<evidence type="ECO:0000256" key="5">
    <source>
        <dbReference type="ARBA" id="ARBA00022771"/>
    </source>
</evidence>
<keyword evidence="5" id="KW-0863">Zinc-finger</keyword>
<keyword evidence="4" id="KW-0677">Repeat</keyword>
<keyword evidence="3" id="KW-0479">Metal-binding</keyword>
<reference evidence="9" key="1">
    <citation type="submission" date="2018-11" db="EMBL/GenBank/DDBJ databases">
        <authorList>
            <consortium name="Pathogen Informatics"/>
        </authorList>
    </citation>
    <scope>NUCLEOTIDE SEQUENCE</scope>
</reference>
<evidence type="ECO:0000256" key="8">
    <source>
        <dbReference type="SAM" id="MobiDB-lite"/>
    </source>
</evidence>
<name>A0A448WV41_9PLAT</name>
<feature type="compositionally biased region" description="Acidic residues" evidence="8">
    <location>
        <begin position="276"/>
        <end position="287"/>
    </location>
</feature>
<evidence type="ECO:0000256" key="4">
    <source>
        <dbReference type="ARBA" id="ARBA00022737"/>
    </source>
</evidence>
<accession>A0A448WV41</accession>
<evidence type="ECO:0008006" key="11">
    <source>
        <dbReference type="Google" id="ProtNLM"/>
    </source>
</evidence>
<dbReference type="AlphaFoldDB" id="A0A448WV41"/>
<comment type="similarity">
    <text evidence="2">Belongs to the NOA36 family.</text>
</comment>
<dbReference type="GO" id="GO:0005730">
    <property type="term" value="C:nucleolus"/>
    <property type="evidence" value="ECO:0007669"/>
    <property type="project" value="UniProtKB-SubCell"/>
</dbReference>
<dbReference type="Pfam" id="PF06524">
    <property type="entry name" value="NOA36"/>
    <property type="match status" value="1"/>
</dbReference>
<comment type="caution">
    <text evidence="9">The sequence shown here is derived from an EMBL/GenBank/DDBJ whole genome shotgun (WGS) entry which is preliminary data.</text>
</comment>
<keyword evidence="7" id="KW-0539">Nucleus</keyword>
<organism evidence="9 10">
    <name type="scientific">Protopolystoma xenopodis</name>
    <dbReference type="NCBI Taxonomy" id="117903"/>
    <lineage>
        <taxon>Eukaryota</taxon>
        <taxon>Metazoa</taxon>
        <taxon>Spiralia</taxon>
        <taxon>Lophotrochozoa</taxon>
        <taxon>Platyhelminthes</taxon>
        <taxon>Monogenea</taxon>
        <taxon>Polyopisthocotylea</taxon>
        <taxon>Polystomatidea</taxon>
        <taxon>Polystomatidae</taxon>
        <taxon>Protopolystoma</taxon>
    </lineage>
</organism>
<dbReference type="PANTHER" id="PTHR13214">
    <property type="entry name" value="ZINC FINGER PROTEIN 330"/>
    <property type="match status" value="1"/>
</dbReference>
<evidence type="ECO:0000313" key="10">
    <source>
        <dbReference type="Proteomes" id="UP000784294"/>
    </source>
</evidence>
<protein>
    <recommendedName>
        <fullName evidence="11">Zinc finger protein</fullName>
    </recommendedName>
</protein>
<dbReference type="Proteomes" id="UP000784294">
    <property type="component" value="Unassembled WGS sequence"/>
</dbReference>
<proteinExistence type="inferred from homology"/>
<dbReference type="OrthoDB" id="10258894at2759"/>
<dbReference type="GO" id="GO:0008270">
    <property type="term" value="F:zinc ion binding"/>
    <property type="evidence" value="ECO:0007669"/>
    <property type="project" value="UniProtKB-KW"/>
</dbReference>
<evidence type="ECO:0000256" key="3">
    <source>
        <dbReference type="ARBA" id="ARBA00022723"/>
    </source>
</evidence>
<comment type="subcellular location">
    <subcellularLocation>
        <location evidence="1">Nucleus</location>
        <location evidence="1">Nucleolus</location>
    </subcellularLocation>
</comment>
<evidence type="ECO:0000313" key="9">
    <source>
        <dbReference type="EMBL" id="VEL21009.1"/>
    </source>
</evidence>
<keyword evidence="6" id="KW-0862">Zinc</keyword>
<dbReference type="EMBL" id="CAAALY010049063">
    <property type="protein sequence ID" value="VEL21009.1"/>
    <property type="molecule type" value="Genomic_DNA"/>
</dbReference>
<gene>
    <name evidence="9" type="ORF">PXEA_LOCUS14449</name>
</gene>
<dbReference type="InterPro" id="IPR010531">
    <property type="entry name" value="NOA36"/>
</dbReference>
<sequence>MIIKKPHLLFFVNPFVMPKKKTGQRKKAEKQKIRQKMMLESKKSCDLATNPSNLLMVGLKCRDNIVPSGMQKNRAFCYFCQSMQRLPICGHCGKQKCMSKSGDCVIKHGSSHATGMSMLGAICDHCEAWICHSAACLSVHGCECPLRDAMCIECDRSVWDHGGRMFSCAYCERMLCEDDQFEHQANCQRLDAEDFKCPSCNRLGGHTCLRCKVAFCDEHCRRKGVKYERGKPAACPRCGHDMTESYHLSVSARKYEYGRQLHESAEVNHSGHGSDEDGEVEDEDEVGENGYTSN</sequence>
<feature type="region of interest" description="Disordered" evidence="8">
    <location>
        <begin position="261"/>
        <end position="294"/>
    </location>
</feature>
<evidence type="ECO:0000256" key="7">
    <source>
        <dbReference type="ARBA" id="ARBA00023242"/>
    </source>
</evidence>
<evidence type="ECO:0000256" key="2">
    <source>
        <dbReference type="ARBA" id="ARBA00007212"/>
    </source>
</evidence>
<evidence type="ECO:0000256" key="6">
    <source>
        <dbReference type="ARBA" id="ARBA00022833"/>
    </source>
</evidence>
<keyword evidence="10" id="KW-1185">Reference proteome</keyword>
<dbReference type="PANTHER" id="PTHR13214:SF1">
    <property type="entry name" value="ZINC FINGER PROTEIN 330"/>
    <property type="match status" value="1"/>
</dbReference>
<evidence type="ECO:0000256" key="1">
    <source>
        <dbReference type="ARBA" id="ARBA00004604"/>
    </source>
</evidence>